<reference evidence="2 3" key="2">
    <citation type="submission" date="2019-01" db="EMBL/GenBank/DDBJ databases">
        <title>The decoding of complex shrimp genome reveals the adaptation for benthos swimmer, frequently molting mechanism and breeding impact on genome.</title>
        <authorList>
            <person name="Sun Y."/>
            <person name="Gao Y."/>
            <person name="Yu Y."/>
        </authorList>
    </citation>
    <scope>NUCLEOTIDE SEQUENCE [LARGE SCALE GENOMIC DNA]</scope>
    <source>
        <tissue evidence="2">Muscle</tissue>
    </source>
</reference>
<reference evidence="2 3" key="1">
    <citation type="submission" date="2018-04" db="EMBL/GenBank/DDBJ databases">
        <authorList>
            <person name="Zhang X."/>
            <person name="Yuan J."/>
            <person name="Li F."/>
            <person name="Xiang J."/>
        </authorList>
    </citation>
    <scope>NUCLEOTIDE SEQUENCE [LARGE SCALE GENOMIC DNA]</scope>
    <source>
        <tissue evidence="2">Muscle</tissue>
    </source>
</reference>
<keyword evidence="1" id="KW-0812">Transmembrane</keyword>
<keyword evidence="1" id="KW-1133">Transmembrane helix</keyword>
<feature type="transmembrane region" description="Helical" evidence="1">
    <location>
        <begin position="178"/>
        <end position="197"/>
    </location>
</feature>
<keyword evidence="3" id="KW-1185">Reference proteome</keyword>
<evidence type="ECO:0000313" key="3">
    <source>
        <dbReference type="Proteomes" id="UP000283509"/>
    </source>
</evidence>
<dbReference type="AlphaFoldDB" id="A0A423SL14"/>
<evidence type="ECO:0000256" key="1">
    <source>
        <dbReference type="SAM" id="Phobius"/>
    </source>
</evidence>
<feature type="transmembrane region" description="Helical" evidence="1">
    <location>
        <begin position="234"/>
        <end position="256"/>
    </location>
</feature>
<evidence type="ECO:0000313" key="2">
    <source>
        <dbReference type="EMBL" id="ROT64937.1"/>
    </source>
</evidence>
<sequence>MDEGLREEIHQTSTSEQVTKDAFHDLLSCLPEFGNPRSNVGRKRSEVKGQKPLRESCLPSYYFSREVEMPGETEKAVWGVKGERDPPEAVSLNLDGISRALMYHSSTGHSSRTLLKTFRRASSQDLAPSESFLGSCGRDLVAFDILLNPSRSPSLYPPGTRLSKAVPPGFIHQLSLCYRGVLCLRLIVLSFNIFYMCFSSASPFSLPSSWILFFIFLSPLSLPPSPTSIFTSLPFFHFSFSSISPFFLISSIYLSLQHLLFPLFYSPLSISFFKISPSLSPFPHPSLLDLPLPSSTSPTLSTPTYLPFLLPLIYIIFSPLSYPLPSSPPFLPSLYPSPQRRLLNNGLQGRAPATAMRLPANVYDISGSNTTGPPPRPPL</sequence>
<dbReference type="Proteomes" id="UP000283509">
    <property type="component" value="Unassembled WGS sequence"/>
</dbReference>
<proteinExistence type="predicted"/>
<gene>
    <name evidence="2" type="ORF">C7M84_017142</name>
</gene>
<comment type="caution">
    <text evidence="2">The sequence shown here is derived from an EMBL/GenBank/DDBJ whole genome shotgun (WGS) entry which is preliminary data.</text>
</comment>
<name>A0A423SL14_PENVA</name>
<dbReference type="EMBL" id="QCYY01003168">
    <property type="protein sequence ID" value="ROT64937.1"/>
    <property type="molecule type" value="Genomic_DNA"/>
</dbReference>
<keyword evidence="1" id="KW-0472">Membrane</keyword>
<protein>
    <submittedName>
        <fullName evidence="2">Uncharacterized protein</fullName>
    </submittedName>
</protein>
<organism evidence="2 3">
    <name type="scientific">Penaeus vannamei</name>
    <name type="common">Whiteleg shrimp</name>
    <name type="synonym">Litopenaeus vannamei</name>
    <dbReference type="NCBI Taxonomy" id="6689"/>
    <lineage>
        <taxon>Eukaryota</taxon>
        <taxon>Metazoa</taxon>
        <taxon>Ecdysozoa</taxon>
        <taxon>Arthropoda</taxon>
        <taxon>Crustacea</taxon>
        <taxon>Multicrustacea</taxon>
        <taxon>Malacostraca</taxon>
        <taxon>Eumalacostraca</taxon>
        <taxon>Eucarida</taxon>
        <taxon>Decapoda</taxon>
        <taxon>Dendrobranchiata</taxon>
        <taxon>Penaeoidea</taxon>
        <taxon>Penaeidae</taxon>
        <taxon>Penaeus</taxon>
    </lineage>
</organism>
<accession>A0A423SL14</accession>